<dbReference type="Pfam" id="PF13616">
    <property type="entry name" value="Rotamase_3"/>
    <property type="match status" value="1"/>
</dbReference>
<keyword evidence="8" id="KW-0413">Isomerase</keyword>
<dbReference type="InterPro" id="IPR023058">
    <property type="entry name" value="PPIase_PpiC_CS"/>
</dbReference>
<dbReference type="Gene3D" id="1.10.8.1040">
    <property type="match status" value="1"/>
</dbReference>
<comment type="similarity">
    <text evidence="2">Belongs to the PpiC/parvulin rotamase family.</text>
</comment>
<dbReference type="Gene3D" id="3.10.50.40">
    <property type="match status" value="1"/>
</dbReference>
<evidence type="ECO:0000256" key="8">
    <source>
        <dbReference type="PROSITE-ProRule" id="PRU00278"/>
    </source>
</evidence>
<dbReference type="AlphaFoldDB" id="A0A1E5XPL8"/>
<reference evidence="11 12" key="1">
    <citation type="journal article" date="2015" name="Genome Announc.">
        <title>Genome Assemblies of Three Soil-Associated Devosia species: D. insulae, D. limi, and D. soli.</title>
        <authorList>
            <person name="Hassan Y.I."/>
            <person name="Lepp D."/>
            <person name="Zhou T."/>
        </authorList>
    </citation>
    <scope>NUCLEOTIDE SEQUENCE [LARGE SCALE GENOMIC DNA]</scope>
    <source>
        <strain evidence="11 12">DS-56</strain>
    </source>
</reference>
<keyword evidence="12" id="KW-1185">Reference proteome</keyword>
<accession>A0A1E5XPL8</accession>
<dbReference type="GO" id="GO:0003755">
    <property type="term" value="F:peptidyl-prolyl cis-trans isomerase activity"/>
    <property type="evidence" value="ECO:0007669"/>
    <property type="project" value="UniProtKB-KW"/>
</dbReference>
<dbReference type="Proteomes" id="UP000095463">
    <property type="component" value="Unassembled WGS sequence"/>
</dbReference>
<evidence type="ECO:0000313" key="12">
    <source>
        <dbReference type="Proteomes" id="UP000095463"/>
    </source>
</evidence>
<comment type="catalytic activity">
    <reaction evidence="1">
        <text>[protein]-peptidylproline (omega=180) = [protein]-peptidylproline (omega=0)</text>
        <dbReference type="Rhea" id="RHEA:16237"/>
        <dbReference type="Rhea" id="RHEA-COMP:10747"/>
        <dbReference type="Rhea" id="RHEA-COMP:10748"/>
        <dbReference type="ChEBI" id="CHEBI:83833"/>
        <dbReference type="ChEBI" id="CHEBI:83834"/>
        <dbReference type="EC" id="5.2.1.8"/>
    </reaction>
</comment>
<name>A0A1E5XPL8_9HYPH</name>
<feature type="chain" id="PRO_5009190459" description="Parvulin-like PPIase" evidence="9">
    <location>
        <begin position="36"/>
        <end position="313"/>
    </location>
</feature>
<dbReference type="PANTHER" id="PTHR47245">
    <property type="entry name" value="PEPTIDYLPROLYL ISOMERASE"/>
    <property type="match status" value="1"/>
</dbReference>
<keyword evidence="9" id="KW-0732">Signal</keyword>
<comment type="caution">
    <text evidence="11">The sequence shown here is derived from an EMBL/GenBank/DDBJ whole genome shotgun (WGS) entry which is preliminary data.</text>
</comment>
<evidence type="ECO:0000259" key="10">
    <source>
        <dbReference type="PROSITE" id="PS50198"/>
    </source>
</evidence>
<dbReference type="InterPro" id="IPR000297">
    <property type="entry name" value="PPIase_PpiC"/>
</dbReference>
<dbReference type="RefSeq" id="WP_069910218.1">
    <property type="nucleotide sequence ID" value="NZ_LAJE02000198.1"/>
</dbReference>
<evidence type="ECO:0000256" key="1">
    <source>
        <dbReference type="ARBA" id="ARBA00000971"/>
    </source>
</evidence>
<dbReference type="PANTHER" id="PTHR47245:SF2">
    <property type="entry name" value="PEPTIDYL-PROLYL CIS-TRANS ISOMERASE HP_0175-RELATED"/>
    <property type="match status" value="1"/>
</dbReference>
<dbReference type="InterPro" id="IPR046357">
    <property type="entry name" value="PPIase_dom_sf"/>
</dbReference>
<evidence type="ECO:0000256" key="4">
    <source>
        <dbReference type="ARBA" id="ARBA00018370"/>
    </source>
</evidence>
<evidence type="ECO:0000256" key="2">
    <source>
        <dbReference type="ARBA" id="ARBA00007656"/>
    </source>
</evidence>
<gene>
    <name evidence="11" type="ORF">VW23_020605</name>
</gene>
<feature type="domain" description="PpiC" evidence="10">
    <location>
        <begin position="158"/>
        <end position="248"/>
    </location>
</feature>
<evidence type="ECO:0000256" key="3">
    <source>
        <dbReference type="ARBA" id="ARBA00013194"/>
    </source>
</evidence>
<dbReference type="PROSITE" id="PS01096">
    <property type="entry name" value="PPIC_PPIASE_1"/>
    <property type="match status" value="1"/>
</dbReference>
<dbReference type="EMBL" id="LAJE02000198">
    <property type="protein sequence ID" value="OEO30552.1"/>
    <property type="molecule type" value="Genomic_DNA"/>
</dbReference>
<evidence type="ECO:0000313" key="11">
    <source>
        <dbReference type="EMBL" id="OEO30552.1"/>
    </source>
</evidence>
<evidence type="ECO:0000256" key="5">
    <source>
        <dbReference type="ARBA" id="ARBA00023110"/>
    </source>
</evidence>
<dbReference type="InterPro" id="IPR050245">
    <property type="entry name" value="PrsA_foldase"/>
</dbReference>
<proteinExistence type="inferred from homology"/>
<evidence type="ECO:0000256" key="6">
    <source>
        <dbReference type="ARBA" id="ARBA00030642"/>
    </source>
</evidence>
<dbReference type="EC" id="5.2.1.8" evidence="3"/>
<feature type="signal peptide" evidence="9">
    <location>
        <begin position="1"/>
        <end position="35"/>
    </location>
</feature>
<organism evidence="11 12">
    <name type="scientific">Devosia insulae DS-56</name>
    <dbReference type="NCBI Taxonomy" id="1116389"/>
    <lineage>
        <taxon>Bacteria</taxon>
        <taxon>Pseudomonadati</taxon>
        <taxon>Pseudomonadota</taxon>
        <taxon>Alphaproteobacteria</taxon>
        <taxon>Hyphomicrobiales</taxon>
        <taxon>Devosiaceae</taxon>
        <taxon>Devosia</taxon>
    </lineage>
</organism>
<dbReference type="PROSITE" id="PS50198">
    <property type="entry name" value="PPIC_PPIASE_2"/>
    <property type="match status" value="1"/>
</dbReference>
<evidence type="ECO:0000256" key="7">
    <source>
        <dbReference type="ARBA" id="ARBA00031484"/>
    </source>
</evidence>
<protein>
    <recommendedName>
        <fullName evidence="4">Parvulin-like PPIase</fullName>
        <ecNumber evidence="3">5.2.1.8</ecNumber>
    </recommendedName>
    <alternativeName>
        <fullName evidence="6">Peptidyl-prolyl cis-trans isomerase plp</fullName>
    </alternativeName>
    <alternativeName>
        <fullName evidence="7">Rotamase plp</fullName>
    </alternativeName>
</protein>
<dbReference type="SUPFAM" id="SSF54534">
    <property type="entry name" value="FKBP-like"/>
    <property type="match status" value="1"/>
</dbReference>
<keyword evidence="5 8" id="KW-0697">Rotamase</keyword>
<evidence type="ECO:0000256" key="9">
    <source>
        <dbReference type="SAM" id="SignalP"/>
    </source>
</evidence>
<sequence length="313" mass="33679">MNVHAPRGFHKVLKTLAGALLLGTALGFAPVAAFAQDAAAPAAAAPIAPETVVATIGDQTITEADLAFAAEDLQQELQQVPPEERRAFLVTVLIDMKVMAKAAKAAGMADTDLFKRRLQYLEERSLRRDYFTQKVATSVTEESIKAAYDQLVKDFKPVEEVHARHILVATEEEAKAVKAELDGGKPFEVLAMEKTTDPSGKQNGGDLGFFSKGMMVPEFEAVAFTLEPGKISDPVQSQFGWHIIKVEEKRMSAPPPIEQVQQQLGQQVMFKAFDEAVAALKKDAKLDIPDEALAAAVKKQAEPAAEGAAGTAP</sequence>